<feature type="non-terminal residue" evidence="2">
    <location>
        <position position="211"/>
    </location>
</feature>
<dbReference type="AlphaFoldDB" id="A0A382J414"/>
<name>A0A382J414_9ZZZZ</name>
<sequence>MSVQGLDPDELAARRDEILNHFSRIDREFDRRRGENRLLVKGDDIEWESASRVHPTQQEGHLLARIISPELGFNIHTFRVFKRQIGGGGIDGAFHTHGDAVKYYLEGKGKEIIDDQEVEVSPGDLAFIPANIWHGTENTGDEPMVFIAFHQIPGTHLPVPASWQYHADDLTEHESIESLIAKMENEDPAAMDSATLYSWRQRLLHELGVLD</sequence>
<dbReference type="InterPro" id="IPR011051">
    <property type="entry name" value="RmlC_Cupin_sf"/>
</dbReference>
<feature type="domain" description="Cupin type-2" evidence="1">
    <location>
        <begin position="87"/>
        <end position="148"/>
    </location>
</feature>
<dbReference type="EMBL" id="UINC01071325">
    <property type="protein sequence ID" value="SVC06137.1"/>
    <property type="molecule type" value="Genomic_DNA"/>
</dbReference>
<dbReference type="Pfam" id="PF07883">
    <property type="entry name" value="Cupin_2"/>
    <property type="match status" value="1"/>
</dbReference>
<protein>
    <recommendedName>
        <fullName evidence="1">Cupin type-2 domain-containing protein</fullName>
    </recommendedName>
</protein>
<organism evidence="2">
    <name type="scientific">marine metagenome</name>
    <dbReference type="NCBI Taxonomy" id="408172"/>
    <lineage>
        <taxon>unclassified sequences</taxon>
        <taxon>metagenomes</taxon>
        <taxon>ecological metagenomes</taxon>
    </lineage>
</organism>
<gene>
    <name evidence="2" type="ORF">METZ01_LOCUS258991</name>
</gene>
<dbReference type="Gene3D" id="2.60.120.10">
    <property type="entry name" value="Jelly Rolls"/>
    <property type="match status" value="1"/>
</dbReference>
<proteinExistence type="predicted"/>
<evidence type="ECO:0000259" key="1">
    <source>
        <dbReference type="Pfam" id="PF07883"/>
    </source>
</evidence>
<accession>A0A382J414</accession>
<dbReference type="SUPFAM" id="SSF51182">
    <property type="entry name" value="RmlC-like cupins"/>
    <property type="match status" value="1"/>
</dbReference>
<dbReference type="InterPro" id="IPR013096">
    <property type="entry name" value="Cupin_2"/>
</dbReference>
<evidence type="ECO:0000313" key="2">
    <source>
        <dbReference type="EMBL" id="SVC06137.1"/>
    </source>
</evidence>
<dbReference type="InterPro" id="IPR014710">
    <property type="entry name" value="RmlC-like_jellyroll"/>
</dbReference>
<reference evidence="2" key="1">
    <citation type="submission" date="2018-05" db="EMBL/GenBank/DDBJ databases">
        <authorList>
            <person name="Lanie J.A."/>
            <person name="Ng W.-L."/>
            <person name="Kazmierczak K.M."/>
            <person name="Andrzejewski T.M."/>
            <person name="Davidsen T.M."/>
            <person name="Wayne K.J."/>
            <person name="Tettelin H."/>
            <person name="Glass J.I."/>
            <person name="Rusch D."/>
            <person name="Podicherti R."/>
            <person name="Tsui H.-C.T."/>
            <person name="Winkler M.E."/>
        </authorList>
    </citation>
    <scope>NUCLEOTIDE SEQUENCE</scope>
</reference>